<keyword evidence="7" id="KW-1185">Reference proteome</keyword>
<keyword evidence="4" id="KW-1015">Disulfide bond</keyword>
<dbReference type="PANTHER" id="PTHR11245:SF6">
    <property type="entry name" value="DUF19 DOMAIN-CONTAINING PROTEIN"/>
    <property type="match status" value="1"/>
</dbReference>
<gene>
    <name evidence="6" type="ORF">CVT25_001849</name>
</gene>
<dbReference type="GO" id="GO:0005615">
    <property type="term" value="C:extracellular space"/>
    <property type="evidence" value="ECO:0007669"/>
    <property type="project" value="TreeGrafter"/>
</dbReference>
<sequence>MGEKGTGCGQTQKAFHINTGGKGQEQDVSSAGRPQTPGDLCSNPPRGQCAFYRDCLESRFHCGSEGYPLGYGEKFCEKFVAGQEKLSSAGQKWMMDTMQCLQRVLVPDATAPDSKLKLDSDSESVHGTNGSDSESFLKDRRCSALKEKAFDSHSACYLSNGLCSLSGRDWVQIVEIIGVKTLFDSWDAIKETIEAAEGCL</sequence>
<dbReference type="InterPro" id="IPR004978">
    <property type="entry name" value="Stanniocalcin"/>
</dbReference>
<dbReference type="GO" id="GO:0005179">
    <property type="term" value="F:hormone activity"/>
    <property type="evidence" value="ECO:0007669"/>
    <property type="project" value="UniProtKB-KW"/>
</dbReference>
<evidence type="ECO:0000313" key="6">
    <source>
        <dbReference type="EMBL" id="PPQ80729.1"/>
    </source>
</evidence>
<feature type="region of interest" description="Disordered" evidence="5">
    <location>
        <begin position="115"/>
        <end position="135"/>
    </location>
</feature>
<name>A0A409WQG0_PSICY</name>
<evidence type="ECO:0000256" key="2">
    <source>
        <dbReference type="ARBA" id="ARBA00011748"/>
    </source>
</evidence>
<evidence type="ECO:0000256" key="4">
    <source>
        <dbReference type="ARBA" id="ARBA00023157"/>
    </source>
</evidence>
<organism evidence="6 7">
    <name type="scientific">Psilocybe cyanescens</name>
    <dbReference type="NCBI Taxonomy" id="93625"/>
    <lineage>
        <taxon>Eukaryota</taxon>
        <taxon>Fungi</taxon>
        <taxon>Dikarya</taxon>
        <taxon>Basidiomycota</taxon>
        <taxon>Agaricomycotina</taxon>
        <taxon>Agaricomycetes</taxon>
        <taxon>Agaricomycetidae</taxon>
        <taxon>Agaricales</taxon>
        <taxon>Agaricineae</taxon>
        <taxon>Strophariaceae</taxon>
        <taxon>Psilocybe</taxon>
    </lineage>
</organism>
<comment type="similarity">
    <text evidence="1">Belongs to the stanniocalcin family.</text>
</comment>
<feature type="compositionally biased region" description="Polar residues" evidence="5">
    <location>
        <begin position="125"/>
        <end position="134"/>
    </location>
</feature>
<dbReference type="EMBL" id="NHYD01003311">
    <property type="protein sequence ID" value="PPQ80729.1"/>
    <property type="molecule type" value="Genomic_DNA"/>
</dbReference>
<dbReference type="AlphaFoldDB" id="A0A409WQG0"/>
<evidence type="ECO:0000256" key="3">
    <source>
        <dbReference type="ARBA" id="ARBA00022702"/>
    </source>
</evidence>
<dbReference type="GO" id="GO:0006874">
    <property type="term" value="P:intracellular calcium ion homeostasis"/>
    <property type="evidence" value="ECO:0007669"/>
    <property type="project" value="TreeGrafter"/>
</dbReference>
<dbReference type="OrthoDB" id="2251794at2759"/>
<proteinExistence type="inferred from homology"/>
<evidence type="ECO:0000256" key="1">
    <source>
        <dbReference type="ARBA" id="ARBA00008693"/>
    </source>
</evidence>
<evidence type="ECO:0000313" key="7">
    <source>
        <dbReference type="Proteomes" id="UP000283269"/>
    </source>
</evidence>
<keyword evidence="3" id="KW-0372">Hormone</keyword>
<feature type="region of interest" description="Disordered" evidence="5">
    <location>
        <begin position="1"/>
        <end position="40"/>
    </location>
</feature>
<dbReference type="InParanoid" id="A0A409WQG0"/>
<reference evidence="6 7" key="1">
    <citation type="journal article" date="2018" name="Evol. Lett.">
        <title>Horizontal gene cluster transfer increased hallucinogenic mushroom diversity.</title>
        <authorList>
            <person name="Reynolds H.T."/>
            <person name="Vijayakumar V."/>
            <person name="Gluck-Thaler E."/>
            <person name="Korotkin H.B."/>
            <person name="Matheny P.B."/>
            <person name="Slot J.C."/>
        </authorList>
    </citation>
    <scope>NUCLEOTIDE SEQUENCE [LARGE SCALE GENOMIC DNA]</scope>
    <source>
        <strain evidence="6 7">2631</strain>
    </source>
</reference>
<dbReference type="STRING" id="93625.A0A409WQG0"/>
<comment type="caution">
    <text evidence="6">The sequence shown here is derived from an EMBL/GenBank/DDBJ whole genome shotgun (WGS) entry which is preliminary data.</text>
</comment>
<evidence type="ECO:0000256" key="5">
    <source>
        <dbReference type="SAM" id="MobiDB-lite"/>
    </source>
</evidence>
<comment type="subunit">
    <text evidence="2">Homodimer; disulfide-linked.</text>
</comment>
<accession>A0A409WQG0</accession>
<feature type="compositionally biased region" description="Basic and acidic residues" evidence="5">
    <location>
        <begin position="115"/>
        <end position="124"/>
    </location>
</feature>
<dbReference type="Proteomes" id="UP000283269">
    <property type="component" value="Unassembled WGS sequence"/>
</dbReference>
<dbReference type="PANTHER" id="PTHR11245">
    <property type="entry name" value="STANNIOCALCIN"/>
    <property type="match status" value="1"/>
</dbReference>
<protein>
    <submittedName>
        <fullName evidence="6">Uncharacterized protein</fullName>
    </submittedName>
</protein>